<organism evidence="2 3">
    <name type="scientific">Nitrososphaera viennensis EN76</name>
    <dbReference type="NCBI Taxonomy" id="926571"/>
    <lineage>
        <taxon>Archaea</taxon>
        <taxon>Nitrososphaerota</taxon>
        <taxon>Nitrososphaeria</taxon>
        <taxon>Nitrososphaerales</taxon>
        <taxon>Nitrososphaeraceae</taxon>
        <taxon>Nitrososphaera</taxon>
    </lineage>
</organism>
<protein>
    <submittedName>
        <fullName evidence="2">Uncharacterized protein</fullName>
    </submittedName>
</protein>
<reference evidence="2 3" key="1">
    <citation type="journal article" date="2014" name="Int. J. Syst. Evol. Microbiol.">
        <title>Nitrososphaera viennensis gen. nov., sp. nov., an aerobic and mesophilic, ammonia-oxidizing archaeon from soil and a member of the archaeal phylum Thaumarchaeota.</title>
        <authorList>
            <person name="Stieglmeier M."/>
            <person name="Klingl A."/>
            <person name="Alves R.J."/>
            <person name="Rittmann S.K."/>
            <person name="Melcher M."/>
            <person name="Leisch N."/>
            <person name="Schleper C."/>
        </authorList>
    </citation>
    <scope>NUCLEOTIDE SEQUENCE [LARGE SCALE GENOMIC DNA]</scope>
    <source>
        <strain evidence="2">EN76</strain>
    </source>
</reference>
<evidence type="ECO:0000256" key="1">
    <source>
        <dbReference type="SAM" id="MobiDB-lite"/>
    </source>
</evidence>
<dbReference type="EMBL" id="CP007536">
    <property type="protein sequence ID" value="AIC16621.1"/>
    <property type="molecule type" value="Genomic_DNA"/>
</dbReference>
<name>A0A060HT12_9ARCH</name>
<feature type="compositionally biased region" description="Polar residues" evidence="1">
    <location>
        <begin position="69"/>
        <end position="79"/>
    </location>
</feature>
<dbReference type="KEGG" id="nvn:NVIE_023610"/>
<proteinExistence type="predicted"/>
<dbReference type="Proteomes" id="UP000027093">
    <property type="component" value="Chromosome"/>
</dbReference>
<gene>
    <name evidence="2" type="ORF">NVIE_023610</name>
</gene>
<dbReference type="AlphaFoldDB" id="A0A060HT12"/>
<accession>A0A060HT12</accession>
<dbReference type="HOGENOM" id="CLU_1891504_0_0_2"/>
<evidence type="ECO:0000313" key="3">
    <source>
        <dbReference type="Proteomes" id="UP000027093"/>
    </source>
</evidence>
<keyword evidence="3" id="KW-1185">Reference proteome</keyword>
<sequence length="134" mass="14921">MVRYPEPAFCNNCRMGFEEGAMTVCPHCRYSYCKACYPEHHRMEKMVPLLANPTIPRKTSRATTTTITDSGFTVNHNPVQTPPIPRLRDTQGTPTPAAANPFIFKRGTGRPDEPPEAAGAPNRPKETLIMIHAK</sequence>
<evidence type="ECO:0000313" key="2">
    <source>
        <dbReference type="EMBL" id="AIC16621.1"/>
    </source>
</evidence>
<feature type="region of interest" description="Disordered" evidence="1">
    <location>
        <begin position="67"/>
        <end position="126"/>
    </location>
</feature>
<dbReference type="STRING" id="926571.NVIE_023610"/>